<feature type="domain" description="Small ribosomal subunit protein uS5 C-terminal" evidence="1">
    <location>
        <begin position="46"/>
        <end position="83"/>
    </location>
</feature>
<dbReference type="InterPro" id="IPR014721">
    <property type="entry name" value="Ribsml_uS5_D2-typ_fold_subgr"/>
</dbReference>
<dbReference type="InterPro" id="IPR020568">
    <property type="entry name" value="Ribosomal_Su5_D2-typ_SF"/>
</dbReference>
<proteinExistence type="predicted"/>
<dbReference type="AlphaFoldDB" id="A6HIH0"/>
<dbReference type="EMBL" id="CH473948">
    <property type="protein sequence ID" value="EDM05825.1"/>
    <property type="molecule type" value="Genomic_DNA"/>
</dbReference>
<reference evidence="2 3" key="1">
    <citation type="submission" date="2005-07" db="EMBL/GenBank/DDBJ databases">
        <authorList>
            <person name="Mural R.J."/>
            <person name="Li P.W."/>
            <person name="Adams M.D."/>
            <person name="Amanatides P.G."/>
            <person name="Baden-Tillson H."/>
            <person name="Barnstead M."/>
            <person name="Chin S.H."/>
            <person name="Dew I."/>
            <person name="Evans C.A."/>
            <person name="Ferriera S."/>
            <person name="Flanigan M."/>
            <person name="Fosler C."/>
            <person name="Glodek A."/>
            <person name="Gu Z."/>
            <person name="Holt R.A."/>
            <person name="Jennings D."/>
            <person name="Kraft C.L."/>
            <person name="Lu F."/>
            <person name="Nguyen T."/>
            <person name="Nusskern D.R."/>
            <person name="Pfannkoch C.M."/>
            <person name="Sitter C."/>
            <person name="Sutton G.G."/>
            <person name="Venter J.C."/>
            <person name="Wang Z."/>
            <person name="Woodage T."/>
            <person name="Zheng X.H."/>
            <person name="Zhong F."/>
        </authorList>
    </citation>
    <scope>NUCLEOTIDE SEQUENCE [LARGE SCALE GENOMIC DNA]</scope>
    <source>
        <strain>BN</strain>
        <strain evidence="3">Sprague-Dawley</strain>
    </source>
</reference>
<dbReference type="SUPFAM" id="SSF54211">
    <property type="entry name" value="Ribosomal protein S5 domain 2-like"/>
    <property type="match status" value="1"/>
</dbReference>
<evidence type="ECO:0000313" key="3">
    <source>
        <dbReference type="Proteomes" id="UP000234681"/>
    </source>
</evidence>
<dbReference type="GO" id="GO:0005840">
    <property type="term" value="C:ribosome"/>
    <property type="evidence" value="ECO:0007669"/>
    <property type="project" value="InterPro"/>
</dbReference>
<gene>
    <name evidence="2" type="ORF">rCG_33400</name>
</gene>
<evidence type="ECO:0000313" key="2">
    <source>
        <dbReference type="EMBL" id="EDM05825.1"/>
    </source>
</evidence>
<protein>
    <submittedName>
        <fullName evidence="2">RCG33400</fullName>
    </submittedName>
</protein>
<name>A6HIH0_RAT</name>
<dbReference type="GO" id="GO:0003735">
    <property type="term" value="F:structural constituent of ribosome"/>
    <property type="evidence" value="ECO:0007669"/>
    <property type="project" value="InterPro"/>
</dbReference>
<organism evidence="2 3">
    <name type="scientific">Rattus norvegicus</name>
    <name type="common">Rat</name>
    <dbReference type="NCBI Taxonomy" id="10116"/>
    <lineage>
        <taxon>Eukaryota</taxon>
        <taxon>Metazoa</taxon>
        <taxon>Chordata</taxon>
        <taxon>Craniata</taxon>
        <taxon>Vertebrata</taxon>
        <taxon>Euteleostomi</taxon>
        <taxon>Mammalia</taxon>
        <taxon>Eutheria</taxon>
        <taxon>Euarchontoglires</taxon>
        <taxon>Glires</taxon>
        <taxon>Rodentia</taxon>
        <taxon>Myomorpha</taxon>
        <taxon>Muroidea</taxon>
        <taxon>Muridae</taxon>
        <taxon>Murinae</taxon>
        <taxon>Rattus</taxon>
    </lineage>
</organism>
<dbReference type="Gene3D" id="3.30.230.10">
    <property type="match status" value="1"/>
</dbReference>
<dbReference type="GO" id="GO:0006412">
    <property type="term" value="P:translation"/>
    <property type="evidence" value="ECO:0007669"/>
    <property type="project" value="InterPro"/>
</dbReference>
<sequence>MVTLVLVLSALRRWPLPSGGRHHSQSFHPPCVEIGKSHTISCKVTGHCGSVLVRLIPALRGTDIVSVPVPKKLLMMASIDDISQGLHCHPGQLCQGHL</sequence>
<dbReference type="Pfam" id="PF03719">
    <property type="entry name" value="Ribosomal_S5_C"/>
    <property type="match status" value="1"/>
</dbReference>
<evidence type="ECO:0000259" key="1">
    <source>
        <dbReference type="Pfam" id="PF03719"/>
    </source>
</evidence>
<accession>A6HIH0</accession>
<dbReference type="Proteomes" id="UP000234681">
    <property type="component" value="Chromosome 10"/>
</dbReference>
<dbReference type="InterPro" id="IPR005324">
    <property type="entry name" value="Ribosomal_uS5_C"/>
</dbReference>